<reference evidence="2 3" key="1">
    <citation type="submission" date="2018-03" db="EMBL/GenBank/DDBJ databases">
        <title>Actinopolyspora mortivallis from Sahara, screening for active biomolecules.</title>
        <authorList>
            <person name="Selama O."/>
            <person name="Wellington E.M.H."/>
            <person name="Hacene H."/>
        </authorList>
    </citation>
    <scope>NUCLEOTIDE SEQUENCE [LARGE SCALE GENOMIC DNA]</scope>
    <source>
        <strain evidence="2 3">M5A</strain>
    </source>
</reference>
<protein>
    <submittedName>
        <fullName evidence="2">Uncharacterized protein</fullName>
    </submittedName>
</protein>
<sequence length="412" mass="43428">MSQTVLRLALARPHVMVLQAAGGERVRLAVDGELRRRGWPSALSPADTDVLVLAGTAGSRLAGRVRALWRRVPEPRLFLHVGEAGEVPRLFDGVREELAGGGGPRTPLPESGAEAAATEGNRGEGRYSEASETRTDSHAGTHGEVEGHEHHAGTVEGLAMAGRGPDRDGLALDRLHVPLGSPLPGWPPGLLVHTVLQGDVLQWVEAEQLDDPDAGGEFWGEPWRHAADGHRVTRGWAARRVVAARLDSLAGLLTVVGWPDPAGLARRIRDETLAGGPGSRLRAGIARLAGRLRRSRTLTWLTSDIGVLSTGTAHRAGFGGTVLRASRAGGDVAARWREWLTEIERGAHRVDDTSALSGTAGAATWVRSGPVLEVLPGLLEGAELSAARLTVASLDPRGTGIPPDEGWGFSGA</sequence>
<name>A0A2T0GS79_ACTMO</name>
<evidence type="ECO:0000256" key="1">
    <source>
        <dbReference type="SAM" id="MobiDB-lite"/>
    </source>
</evidence>
<feature type="region of interest" description="Disordered" evidence="1">
    <location>
        <begin position="96"/>
        <end position="149"/>
    </location>
</feature>
<gene>
    <name evidence="2" type="ORF">CEP50_18090</name>
</gene>
<dbReference type="InParanoid" id="A0A2T0GS79"/>
<accession>A0A2T0GS79</accession>
<feature type="compositionally biased region" description="Basic and acidic residues" evidence="1">
    <location>
        <begin position="121"/>
        <end position="149"/>
    </location>
</feature>
<dbReference type="RefSeq" id="WP_106115132.1">
    <property type="nucleotide sequence ID" value="NZ_PVSR01000048.1"/>
</dbReference>
<evidence type="ECO:0000313" key="3">
    <source>
        <dbReference type="Proteomes" id="UP000239352"/>
    </source>
</evidence>
<organism evidence="2 3">
    <name type="scientific">Actinopolyspora mortivallis</name>
    <dbReference type="NCBI Taxonomy" id="33906"/>
    <lineage>
        <taxon>Bacteria</taxon>
        <taxon>Bacillati</taxon>
        <taxon>Actinomycetota</taxon>
        <taxon>Actinomycetes</taxon>
        <taxon>Actinopolysporales</taxon>
        <taxon>Actinopolysporaceae</taxon>
        <taxon>Actinopolyspora</taxon>
    </lineage>
</organism>
<dbReference type="AlphaFoldDB" id="A0A2T0GS79"/>
<dbReference type="EMBL" id="PVSR01000048">
    <property type="protein sequence ID" value="PRW61959.1"/>
    <property type="molecule type" value="Genomic_DNA"/>
</dbReference>
<keyword evidence="3" id="KW-1185">Reference proteome</keyword>
<evidence type="ECO:0000313" key="2">
    <source>
        <dbReference type="EMBL" id="PRW61959.1"/>
    </source>
</evidence>
<dbReference type="STRING" id="1050202.GCA_000384035_01513"/>
<proteinExistence type="predicted"/>
<comment type="caution">
    <text evidence="2">The sequence shown here is derived from an EMBL/GenBank/DDBJ whole genome shotgun (WGS) entry which is preliminary data.</text>
</comment>
<dbReference type="Proteomes" id="UP000239352">
    <property type="component" value="Unassembled WGS sequence"/>
</dbReference>